<evidence type="ECO:0000313" key="1">
    <source>
        <dbReference type="EMBL" id="KKL53266.1"/>
    </source>
</evidence>
<name>A0A0F9DHJ0_9ZZZZ</name>
<reference evidence="1" key="1">
    <citation type="journal article" date="2015" name="Nature">
        <title>Complex archaea that bridge the gap between prokaryotes and eukaryotes.</title>
        <authorList>
            <person name="Spang A."/>
            <person name="Saw J.H."/>
            <person name="Jorgensen S.L."/>
            <person name="Zaremba-Niedzwiedzka K."/>
            <person name="Martijn J."/>
            <person name="Lind A.E."/>
            <person name="van Eijk R."/>
            <person name="Schleper C."/>
            <person name="Guy L."/>
            <person name="Ettema T.J."/>
        </authorList>
    </citation>
    <scope>NUCLEOTIDE SEQUENCE</scope>
</reference>
<accession>A0A0F9DHJ0</accession>
<protein>
    <submittedName>
        <fullName evidence="1">Uncharacterized protein</fullName>
    </submittedName>
</protein>
<proteinExistence type="predicted"/>
<sequence length="45" mass="5359">MINMVEYTFRIKVEVEPIDIQKIPDIKGYLEYIINKHFEVVSMDG</sequence>
<organism evidence="1">
    <name type="scientific">marine sediment metagenome</name>
    <dbReference type="NCBI Taxonomy" id="412755"/>
    <lineage>
        <taxon>unclassified sequences</taxon>
        <taxon>metagenomes</taxon>
        <taxon>ecological metagenomes</taxon>
    </lineage>
</organism>
<gene>
    <name evidence="1" type="ORF">LCGC14_2277160</name>
</gene>
<dbReference type="EMBL" id="LAZR01031608">
    <property type="protein sequence ID" value="KKL53266.1"/>
    <property type="molecule type" value="Genomic_DNA"/>
</dbReference>
<comment type="caution">
    <text evidence="1">The sequence shown here is derived from an EMBL/GenBank/DDBJ whole genome shotgun (WGS) entry which is preliminary data.</text>
</comment>
<dbReference type="AlphaFoldDB" id="A0A0F9DHJ0"/>